<dbReference type="InterPro" id="IPR004764">
    <property type="entry name" value="MdtF-like"/>
</dbReference>
<dbReference type="SUPFAM" id="SSF82714">
    <property type="entry name" value="Multidrug efflux transporter AcrB TolC docking domain, DN and DC subdomains"/>
    <property type="match status" value="2"/>
</dbReference>
<evidence type="ECO:0000313" key="10">
    <source>
        <dbReference type="EMBL" id="UNP28802.1"/>
    </source>
</evidence>
<dbReference type="Proteomes" id="UP000829194">
    <property type="component" value="Chromosome"/>
</dbReference>
<keyword evidence="4" id="KW-1003">Cell membrane</keyword>
<dbReference type="InterPro" id="IPR027463">
    <property type="entry name" value="AcrB_DN_DC_subdom"/>
</dbReference>
<evidence type="ECO:0000256" key="3">
    <source>
        <dbReference type="ARBA" id="ARBA00022448"/>
    </source>
</evidence>
<dbReference type="PANTHER" id="PTHR32063">
    <property type="match status" value="1"/>
</dbReference>
<dbReference type="Gene3D" id="3.30.70.1440">
    <property type="entry name" value="Multidrug efflux transporter AcrB pore domain"/>
    <property type="match status" value="1"/>
</dbReference>
<evidence type="ECO:0000256" key="6">
    <source>
        <dbReference type="ARBA" id="ARBA00022692"/>
    </source>
</evidence>
<keyword evidence="3 9" id="KW-0813">Transport</keyword>
<evidence type="ECO:0000256" key="7">
    <source>
        <dbReference type="ARBA" id="ARBA00022989"/>
    </source>
</evidence>
<feature type="transmembrane region" description="Helical" evidence="9">
    <location>
        <begin position="367"/>
        <end position="391"/>
    </location>
</feature>
<reference evidence="10 11" key="1">
    <citation type="submission" date="2022-03" db="EMBL/GenBank/DDBJ databases">
        <title>Complete genome sequence of Lysobacter capsici VKM B-2533 and Lysobacter gummosus 10.1.1, promising sources of lytic agents.</title>
        <authorList>
            <person name="Tarlachkov S.V."/>
            <person name="Kudryakova I.V."/>
            <person name="Afoshin A.S."/>
            <person name="Leontyevskaya E.A."/>
            <person name="Leontyevskaya N.V."/>
        </authorList>
    </citation>
    <scope>NUCLEOTIDE SEQUENCE [LARGE SCALE GENOMIC DNA]</scope>
    <source>
        <strain evidence="10 11">10.1.1</strain>
    </source>
</reference>
<keyword evidence="8 9" id="KW-0472">Membrane</keyword>
<proteinExistence type="inferred from homology"/>
<feature type="transmembrane region" description="Helical" evidence="9">
    <location>
        <begin position="541"/>
        <end position="559"/>
    </location>
</feature>
<organism evidence="10 11">
    <name type="scientific">Lysobacter gummosus</name>
    <dbReference type="NCBI Taxonomy" id="262324"/>
    <lineage>
        <taxon>Bacteria</taxon>
        <taxon>Pseudomonadati</taxon>
        <taxon>Pseudomonadota</taxon>
        <taxon>Gammaproteobacteria</taxon>
        <taxon>Lysobacterales</taxon>
        <taxon>Lysobacteraceae</taxon>
        <taxon>Lysobacter</taxon>
    </lineage>
</organism>
<keyword evidence="7 9" id="KW-1133">Transmembrane helix</keyword>
<dbReference type="Pfam" id="PF00873">
    <property type="entry name" value="ACR_tran"/>
    <property type="match status" value="1"/>
</dbReference>
<feature type="transmembrane region" description="Helical" evidence="9">
    <location>
        <begin position="874"/>
        <end position="891"/>
    </location>
</feature>
<accession>A0ABY3X890</accession>
<evidence type="ECO:0000256" key="1">
    <source>
        <dbReference type="ARBA" id="ARBA00004429"/>
    </source>
</evidence>
<evidence type="ECO:0000256" key="9">
    <source>
        <dbReference type="RuleBase" id="RU364070"/>
    </source>
</evidence>
<dbReference type="Gene3D" id="3.30.2090.10">
    <property type="entry name" value="Multidrug efflux transporter AcrB TolC docking domain, DN and DC subdomains"/>
    <property type="match status" value="2"/>
</dbReference>
<dbReference type="RefSeq" id="WP_057944351.1">
    <property type="nucleotide sequence ID" value="NZ_CP011131.1"/>
</dbReference>
<comment type="similarity">
    <text evidence="2 9">Belongs to the resistance-nodulation-cell division (RND) (TC 2.A.6) family.</text>
</comment>
<keyword evidence="11" id="KW-1185">Reference proteome</keyword>
<evidence type="ECO:0000313" key="11">
    <source>
        <dbReference type="Proteomes" id="UP000829194"/>
    </source>
</evidence>
<dbReference type="NCBIfam" id="TIGR00915">
    <property type="entry name" value="2A0602"/>
    <property type="match status" value="1"/>
</dbReference>
<dbReference type="Gene3D" id="1.20.1640.10">
    <property type="entry name" value="Multidrug efflux transporter AcrB transmembrane domain"/>
    <property type="match status" value="2"/>
</dbReference>
<dbReference type="PRINTS" id="PR00702">
    <property type="entry name" value="ACRIFLAVINRP"/>
</dbReference>
<name>A0ABY3X890_9GAMM</name>
<gene>
    <name evidence="10" type="ORF">MOV92_20335</name>
</gene>
<evidence type="ECO:0000256" key="4">
    <source>
        <dbReference type="ARBA" id="ARBA00022475"/>
    </source>
</evidence>
<feature type="transmembrane region" description="Helical" evidence="9">
    <location>
        <begin position="1005"/>
        <end position="1027"/>
    </location>
</feature>
<keyword evidence="6 9" id="KW-0812">Transmembrane</keyword>
<dbReference type="EMBL" id="CP093547">
    <property type="protein sequence ID" value="UNP28802.1"/>
    <property type="molecule type" value="Genomic_DNA"/>
</dbReference>
<evidence type="ECO:0000256" key="5">
    <source>
        <dbReference type="ARBA" id="ARBA00022519"/>
    </source>
</evidence>
<feature type="transmembrane region" description="Helical" evidence="9">
    <location>
        <begin position="924"/>
        <end position="948"/>
    </location>
</feature>
<keyword evidence="5 9" id="KW-0997">Cell inner membrane</keyword>
<dbReference type="SUPFAM" id="SSF82866">
    <property type="entry name" value="Multidrug efflux transporter AcrB transmembrane domain"/>
    <property type="match status" value="2"/>
</dbReference>
<feature type="transmembrane region" description="Helical" evidence="9">
    <location>
        <begin position="471"/>
        <end position="498"/>
    </location>
</feature>
<feature type="transmembrane region" description="Helical" evidence="9">
    <location>
        <begin position="438"/>
        <end position="459"/>
    </location>
</feature>
<feature type="transmembrane region" description="Helical" evidence="9">
    <location>
        <begin position="338"/>
        <end position="360"/>
    </location>
</feature>
<comment type="subcellular location">
    <subcellularLocation>
        <location evidence="1 9">Cell inner membrane</location>
        <topology evidence="1 9">Multi-pass membrane protein</topology>
    </subcellularLocation>
</comment>
<sequence length="1045" mass="113260">MSHFFIKRPILAWVIAIVTVLVGLYALTRLPISRYPDIAPPSVDIEASYPGASAETVEESVTQIIEQNVTGLEGLKDIVSTSDRYGNVTVSLTFVTGTDQDFAQIQVQNKLQQATPLLPQIVQQQGISVTKASGARQLVVAFVSTNGNLRTDEIDDFVATTVFDSLSRVPGVGTVQLFGSKRAMRIWLDADKLNSYKLTPADVSAAVQAQNSQASIGQLGDTPSVQGQQLNASVIALGRLRTPEQFRNIILRNESGSGASLRLGDVARVELGRADYSRLARYNGKPTSGIGITLANGANSLAMVEGVKAQLDRLKPQMPRGLTAVFPFDTSPYVRMSIHGVVETLFVAIFLVFVVMYLFLQDIRATLIPTIAVPVVLLGTCIVLAVVGLSINMLTMFAVVLAIGLLVDDAIIVVENVERLMHEEGMTPVEATSQSMKQITGALIGIASVLSVIFIPMSFLQGSAGVIYRQFSITIVSAMVLSVIVAIVLTPALCVTLLKPYDPAAPRRQRGFFHWFNTKFDQGGRRYEGFIAGMLKRPLRWVAVYLGLGVLMAVLFFRLPTAFLPAEDQGYLLTMVQGPVGATQARTLKVLDQVEHIFLKDESKAVAATFTVAGSNFSGKGQNAGFGFIQLRDWSERKPAELGVKAVQQRAAKQLSKITDARVFAFAPPPVVQLSDSVGFDFYLQDSYGQGHKALTAARDKFLELAAKSPLLANVRANGQDDTPQLYINIDPQKVASLGLSMSDVEDMLSVAWGGRYIDDFIDRGRVKRVVMQADAPFRMRPEDFGRWHVRNKQGEMVSVAAFATSRWEHGPPQLERYNGVSAMNLNGEAVEGLSTGEAMQEVERLVAQLPQGFAAEFVGQSFEEREAVSQAPLLYALSLLVVFLWLAALYESWSMPVAILLAVPLGIIGVVVFTFMRGMERDVYFQVAVLTTVGLTSKNAILIVEFAKHYVEQGKSLIEATVLAAHSRLRPILMTSLAFGFGVLPLAVATGAGAGAQRAIGTGVFGGMLAGTFLGVIFIPLFFVLVQRAFHSFHRTAAAAPAAQ</sequence>
<dbReference type="NCBIfam" id="NF000282">
    <property type="entry name" value="RND_permease_1"/>
    <property type="match status" value="1"/>
</dbReference>
<comment type="caution">
    <text evidence="9">Lacks conserved residue(s) required for the propagation of feature annotation.</text>
</comment>
<feature type="transmembrane region" description="Helical" evidence="9">
    <location>
        <begin position="898"/>
        <end position="918"/>
    </location>
</feature>
<evidence type="ECO:0000256" key="2">
    <source>
        <dbReference type="ARBA" id="ARBA00010942"/>
    </source>
</evidence>
<dbReference type="SUPFAM" id="SSF82693">
    <property type="entry name" value="Multidrug efflux transporter AcrB pore domain, PN1, PN2, PC1 and PC2 subdomains"/>
    <property type="match status" value="3"/>
</dbReference>
<dbReference type="Gene3D" id="3.30.70.1430">
    <property type="entry name" value="Multidrug efflux transporter AcrB pore domain"/>
    <property type="match status" value="2"/>
</dbReference>
<feature type="transmembrane region" description="Helical" evidence="9">
    <location>
        <begin position="397"/>
        <end position="417"/>
    </location>
</feature>
<dbReference type="PANTHER" id="PTHR32063:SF13">
    <property type="entry name" value="MULTIDRUG EFFLUX PUMP SUBUNIT ACRB-RELATED"/>
    <property type="match status" value="1"/>
</dbReference>
<evidence type="ECO:0000256" key="8">
    <source>
        <dbReference type="ARBA" id="ARBA00023136"/>
    </source>
</evidence>
<dbReference type="InterPro" id="IPR001036">
    <property type="entry name" value="Acrflvin-R"/>
</dbReference>
<feature type="transmembrane region" description="Helical" evidence="9">
    <location>
        <begin position="973"/>
        <end position="993"/>
    </location>
</feature>
<protein>
    <recommendedName>
        <fullName evidence="9">Efflux pump membrane transporter</fullName>
    </recommendedName>
</protein>
<dbReference type="Gene3D" id="3.30.70.1320">
    <property type="entry name" value="Multidrug efflux transporter AcrB pore domain like"/>
    <property type="match status" value="1"/>
</dbReference>